<dbReference type="GO" id="GO:0015421">
    <property type="term" value="F:ABC-type oligopeptide transporter activity"/>
    <property type="evidence" value="ECO:0007669"/>
    <property type="project" value="TreeGrafter"/>
</dbReference>
<dbReference type="PANTHER" id="PTHR43394">
    <property type="entry name" value="ATP-DEPENDENT PERMEASE MDL1, MITOCHONDRIAL"/>
    <property type="match status" value="1"/>
</dbReference>
<dbReference type="EMBL" id="CP049934">
    <property type="protein sequence ID" value="QIM16021.1"/>
    <property type="molecule type" value="Genomic_DNA"/>
</dbReference>
<reference evidence="10 11" key="1">
    <citation type="submission" date="2020-03" db="EMBL/GenBank/DDBJ databases">
        <title>Leucobacter sp. nov., isolated from beetles.</title>
        <authorList>
            <person name="Hyun D.-W."/>
            <person name="Bae J.-W."/>
        </authorList>
    </citation>
    <scope>NUCLEOTIDE SEQUENCE [LARGE SCALE GENOMIC DNA]</scope>
    <source>
        <strain evidence="10 11">HDW9B</strain>
    </source>
</reference>
<feature type="transmembrane region" description="Helical" evidence="7">
    <location>
        <begin position="113"/>
        <end position="131"/>
    </location>
</feature>
<dbReference type="PROSITE" id="PS00211">
    <property type="entry name" value="ABC_TRANSPORTER_1"/>
    <property type="match status" value="1"/>
</dbReference>
<dbReference type="Gene3D" id="3.40.50.300">
    <property type="entry name" value="P-loop containing nucleotide triphosphate hydrolases"/>
    <property type="match status" value="1"/>
</dbReference>
<keyword evidence="11" id="KW-1185">Reference proteome</keyword>
<evidence type="ECO:0000259" key="9">
    <source>
        <dbReference type="PROSITE" id="PS50929"/>
    </source>
</evidence>
<evidence type="ECO:0000256" key="1">
    <source>
        <dbReference type="ARBA" id="ARBA00004651"/>
    </source>
</evidence>
<keyword evidence="3" id="KW-0547">Nucleotide-binding</keyword>
<evidence type="ECO:0000313" key="10">
    <source>
        <dbReference type="EMBL" id="QIM16021.1"/>
    </source>
</evidence>
<organism evidence="10 11">
    <name type="scientific">Leucobacter insecticola</name>
    <dbReference type="NCBI Taxonomy" id="2714934"/>
    <lineage>
        <taxon>Bacteria</taxon>
        <taxon>Bacillati</taxon>
        <taxon>Actinomycetota</taxon>
        <taxon>Actinomycetes</taxon>
        <taxon>Micrococcales</taxon>
        <taxon>Microbacteriaceae</taxon>
        <taxon>Leucobacter</taxon>
    </lineage>
</organism>
<name>A0A6G8FI47_9MICO</name>
<protein>
    <submittedName>
        <fullName evidence="10">ABC transporter ATP-binding protein</fullName>
    </submittedName>
</protein>
<gene>
    <name evidence="10" type="ORF">G7067_05685</name>
</gene>
<evidence type="ECO:0000256" key="2">
    <source>
        <dbReference type="ARBA" id="ARBA00022692"/>
    </source>
</evidence>
<keyword evidence="5 7" id="KW-1133">Transmembrane helix</keyword>
<evidence type="ECO:0000256" key="7">
    <source>
        <dbReference type="SAM" id="Phobius"/>
    </source>
</evidence>
<dbReference type="SUPFAM" id="SSF90123">
    <property type="entry name" value="ABC transporter transmembrane region"/>
    <property type="match status" value="1"/>
</dbReference>
<feature type="transmembrane region" description="Helical" evidence="7">
    <location>
        <begin position="254"/>
        <end position="278"/>
    </location>
</feature>
<evidence type="ECO:0000256" key="6">
    <source>
        <dbReference type="ARBA" id="ARBA00023136"/>
    </source>
</evidence>
<proteinExistence type="predicted"/>
<evidence type="ECO:0000313" key="11">
    <source>
        <dbReference type="Proteomes" id="UP000501387"/>
    </source>
</evidence>
<evidence type="ECO:0000256" key="4">
    <source>
        <dbReference type="ARBA" id="ARBA00022840"/>
    </source>
</evidence>
<dbReference type="GO" id="GO:0016887">
    <property type="term" value="F:ATP hydrolysis activity"/>
    <property type="evidence" value="ECO:0007669"/>
    <property type="project" value="InterPro"/>
</dbReference>
<dbReference type="InterPro" id="IPR011527">
    <property type="entry name" value="ABC1_TM_dom"/>
</dbReference>
<dbReference type="CDD" id="cd18551">
    <property type="entry name" value="ABC_6TM_LmrA_like"/>
    <property type="match status" value="1"/>
</dbReference>
<dbReference type="Gene3D" id="1.20.1560.10">
    <property type="entry name" value="ABC transporter type 1, transmembrane domain"/>
    <property type="match status" value="1"/>
</dbReference>
<evidence type="ECO:0000259" key="8">
    <source>
        <dbReference type="PROSITE" id="PS50893"/>
    </source>
</evidence>
<dbReference type="KEGG" id="lins:G7067_05685"/>
<feature type="transmembrane region" description="Helical" evidence="7">
    <location>
        <begin position="34"/>
        <end position="54"/>
    </location>
</feature>
<dbReference type="InterPro" id="IPR003593">
    <property type="entry name" value="AAA+_ATPase"/>
</dbReference>
<dbReference type="InterPro" id="IPR003439">
    <property type="entry name" value="ABC_transporter-like_ATP-bd"/>
</dbReference>
<dbReference type="InterPro" id="IPR017871">
    <property type="entry name" value="ABC_transporter-like_CS"/>
</dbReference>
<dbReference type="Pfam" id="PF00005">
    <property type="entry name" value="ABC_tran"/>
    <property type="match status" value="1"/>
</dbReference>
<feature type="domain" description="ABC transporter" evidence="8">
    <location>
        <begin position="318"/>
        <end position="556"/>
    </location>
</feature>
<dbReference type="PANTHER" id="PTHR43394:SF1">
    <property type="entry name" value="ATP-BINDING CASSETTE SUB-FAMILY B MEMBER 10, MITOCHONDRIAL"/>
    <property type="match status" value="1"/>
</dbReference>
<keyword evidence="2 7" id="KW-0812">Transmembrane</keyword>
<evidence type="ECO:0000256" key="3">
    <source>
        <dbReference type="ARBA" id="ARBA00022741"/>
    </source>
</evidence>
<dbReference type="AlphaFoldDB" id="A0A6G8FI47"/>
<dbReference type="InterPro" id="IPR039421">
    <property type="entry name" value="Type_1_exporter"/>
</dbReference>
<feature type="domain" description="ABC transmembrane type-1" evidence="9">
    <location>
        <begin position="1"/>
        <end position="280"/>
    </location>
</feature>
<dbReference type="SMART" id="SM00382">
    <property type="entry name" value="AAA"/>
    <property type="match status" value="1"/>
</dbReference>
<dbReference type="Proteomes" id="UP000501387">
    <property type="component" value="Chromosome"/>
</dbReference>
<keyword evidence="4 10" id="KW-0067">ATP-binding</keyword>
<accession>A0A6G8FI47</accession>
<dbReference type="RefSeq" id="WP_166322630.1">
    <property type="nucleotide sequence ID" value="NZ_CP049934.1"/>
</dbReference>
<keyword evidence="6 7" id="KW-0472">Membrane</keyword>
<dbReference type="GO" id="GO:0005524">
    <property type="term" value="F:ATP binding"/>
    <property type="evidence" value="ECO:0007669"/>
    <property type="project" value="UniProtKB-KW"/>
</dbReference>
<sequence>MFALALTAVGAVVALTQPWLTKTLIDKVSNEGRIGGLIVALAGLFVVGAVIDALSQYLLERVSENVARDLRKSIGKRILSAPLKALSRFRSGDLLARATSDTTVVRQMLSTSLVQLFSVAIYGVGTLILMLSLDKTLLLVMVVTIVVAALLVVTVLAGIRVATERAQGAVGQYAADLERILGSIRTVKAFSAEEDERTRLDASTDEAYNGGLRAARLGALVSPAIELAVNGALLIVLLLGGIRVAKGEMDIGDLVAFLLYATYLVMPLAGLFGALATLQQGLAGLQRIEDTKMLGSERRRDYEDRGAANYNLHAPTSIEFKGVTASYDDERNAIDNVTFSLQGPGIAAIVGPSGAGKSTIINLLEQFMTPSSGRILVNGASILDLDPFDHRRMLTLVDQDSPLLDGTLRENLLYGRIASELAAGDERLVEALVQSGLGQFISELPNGLDSRVGERGHALSGGERQRVALARALLTPSPIYLFDEPSSSLDVENERLVAEAIRRLAKAHLVLVITHRAALIQSADSIVVLEGGKVAGSGPIEQLSDNDTLVRAMKGAS</sequence>
<dbReference type="InterPro" id="IPR036640">
    <property type="entry name" value="ABC1_TM_sf"/>
</dbReference>
<dbReference type="PROSITE" id="PS50929">
    <property type="entry name" value="ABC_TM1F"/>
    <property type="match status" value="1"/>
</dbReference>
<dbReference type="GO" id="GO:0005886">
    <property type="term" value="C:plasma membrane"/>
    <property type="evidence" value="ECO:0007669"/>
    <property type="project" value="UniProtKB-SubCell"/>
</dbReference>
<evidence type="ECO:0000256" key="5">
    <source>
        <dbReference type="ARBA" id="ARBA00022989"/>
    </source>
</evidence>
<feature type="transmembrane region" description="Helical" evidence="7">
    <location>
        <begin position="137"/>
        <end position="159"/>
    </location>
</feature>
<dbReference type="PROSITE" id="PS50893">
    <property type="entry name" value="ABC_TRANSPORTER_2"/>
    <property type="match status" value="1"/>
</dbReference>
<dbReference type="Pfam" id="PF00664">
    <property type="entry name" value="ABC_membrane"/>
    <property type="match status" value="1"/>
</dbReference>
<comment type="subcellular location">
    <subcellularLocation>
        <location evidence="1">Cell membrane</location>
        <topology evidence="1">Multi-pass membrane protein</topology>
    </subcellularLocation>
</comment>
<feature type="transmembrane region" description="Helical" evidence="7">
    <location>
        <begin position="217"/>
        <end position="242"/>
    </location>
</feature>
<dbReference type="InterPro" id="IPR027417">
    <property type="entry name" value="P-loop_NTPase"/>
</dbReference>
<dbReference type="SUPFAM" id="SSF52540">
    <property type="entry name" value="P-loop containing nucleoside triphosphate hydrolases"/>
    <property type="match status" value="1"/>
</dbReference>